<dbReference type="AlphaFoldDB" id="A0A918HZY4"/>
<dbReference type="Pfam" id="PF00196">
    <property type="entry name" value="GerE"/>
    <property type="match status" value="1"/>
</dbReference>
<evidence type="ECO:0000256" key="1">
    <source>
        <dbReference type="SAM" id="MobiDB-lite"/>
    </source>
</evidence>
<dbReference type="Gene3D" id="1.10.10.10">
    <property type="entry name" value="Winged helix-like DNA-binding domain superfamily/Winged helix DNA-binding domain"/>
    <property type="match status" value="1"/>
</dbReference>
<evidence type="ECO:0000313" key="3">
    <source>
        <dbReference type="EMBL" id="GGU52328.1"/>
    </source>
</evidence>
<dbReference type="GO" id="GO:0006355">
    <property type="term" value="P:regulation of DNA-templated transcription"/>
    <property type="evidence" value="ECO:0007669"/>
    <property type="project" value="InterPro"/>
</dbReference>
<feature type="domain" description="HTH luxR-type" evidence="2">
    <location>
        <begin position="1"/>
        <end position="66"/>
    </location>
</feature>
<feature type="region of interest" description="Disordered" evidence="1">
    <location>
        <begin position="77"/>
        <end position="117"/>
    </location>
</feature>
<name>A0A918HZY4_9ACTN</name>
<reference evidence="3" key="2">
    <citation type="submission" date="2020-09" db="EMBL/GenBank/DDBJ databases">
        <authorList>
            <person name="Sun Q."/>
            <person name="Ohkuma M."/>
        </authorList>
    </citation>
    <scope>NUCLEOTIDE SEQUENCE</scope>
    <source>
        <strain evidence="3">JCM 4391</strain>
    </source>
</reference>
<sequence length="117" mass="12494">MPRRPDRISPGQLAALRLSASGYTSREIARRLKTTEAGIHVRLTAATHTLGARSRTHAVAIALCTGLLRLDEVEMGREAAQAPVSRPEPPPGSASRSAAPRSRQAPAQPIRDERTAA</sequence>
<reference evidence="3" key="1">
    <citation type="journal article" date="2014" name="Int. J. Syst. Evol. Microbiol.">
        <title>Complete genome sequence of Corynebacterium casei LMG S-19264T (=DSM 44701T), isolated from a smear-ripened cheese.</title>
        <authorList>
            <consortium name="US DOE Joint Genome Institute (JGI-PGF)"/>
            <person name="Walter F."/>
            <person name="Albersmeier A."/>
            <person name="Kalinowski J."/>
            <person name="Ruckert C."/>
        </authorList>
    </citation>
    <scope>NUCLEOTIDE SEQUENCE</scope>
    <source>
        <strain evidence="3">JCM 4391</strain>
    </source>
</reference>
<gene>
    <name evidence="3" type="ORF">GCM10010274_46550</name>
</gene>
<keyword evidence="4" id="KW-1185">Reference proteome</keyword>
<dbReference type="Proteomes" id="UP000636661">
    <property type="component" value="Unassembled WGS sequence"/>
</dbReference>
<organism evidence="3 4">
    <name type="scientific">Streptomyces lavendofoliae</name>
    <dbReference type="NCBI Taxonomy" id="67314"/>
    <lineage>
        <taxon>Bacteria</taxon>
        <taxon>Bacillati</taxon>
        <taxon>Actinomycetota</taxon>
        <taxon>Actinomycetes</taxon>
        <taxon>Kitasatosporales</taxon>
        <taxon>Streptomycetaceae</taxon>
        <taxon>Streptomyces</taxon>
    </lineage>
</organism>
<comment type="caution">
    <text evidence="3">The sequence shown here is derived from an EMBL/GenBank/DDBJ whole genome shotgun (WGS) entry which is preliminary data.</text>
</comment>
<dbReference type="EMBL" id="BMTP01000012">
    <property type="protein sequence ID" value="GGU52328.1"/>
    <property type="molecule type" value="Genomic_DNA"/>
</dbReference>
<evidence type="ECO:0000259" key="2">
    <source>
        <dbReference type="PROSITE" id="PS50043"/>
    </source>
</evidence>
<dbReference type="SUPFAM" id="SSF46894">
    <property type="entry name" value="C-terminal effector domain of the bipartite response regulators"/>
    <property type="match status" value="1"/>
</dbReference>
<dbReference type="GO" id="GO:0003677">
    <property type="term" value="F:DNA binding"/>
    <property type="evidence" value="ECO:0007669"/>
    <property type="project" value="InterPro"/>
</dbReference>
<dbReference type="RefSeq" id="WP_189552900.1">
    <property type="nucleotide sequence ID" value="NZ_BMTP01000012.1"/>
</dbReference>
<dbReference type="InterPro" id="IPR000792">
    <property type="entry name" value="Tscrpt_reg_LuxR_C"/>
</dbReference>
<proteinExistence type="predicted"/>
<dbReference type="PROSITE" id="PS50043">
    <property type="entry name" value="HTH_LUXR_2"/>
    <property type="match status" value="1"/>
</dbReference>
<accession>A0A918HZY4</accession>
<dbReference type="InterPro" id="IPR036388">
    <property type="entry name" value="WH-like_DNA-bd_sf"/>
</dbReference>
<feature type="compositionally biased region" description="Low complexity" evidence="1">
    <location>
        <begin position="93"/>
        <end position="109"/>
    </location>
</feature>
<protein>
    <recommendedName>
        <fullName evidence="2">HTH luxR-type domain-containing protein</fullName>
    </recommendedName>
</protein>
<dbReference type="SMART" id="SM00421">
    <property type="entry name" value="HTH_LUXR"/>
    <property type="match status" value="1"/>
</dbReference>
<evidence type="ECO:0000313" key="4">
    <source>
        <dbReference type="Proteomes" id="UP000636661"/>
    </source>
</evidence>
<dbReference type="InterPro" id="IPR016032">
    <property type="entry name" value="Sig_transdc_resp-reg_C-effctor"/>
</dbReference>